<reference evidence="1" key="1">
    <citation type="submission" date="2020-11" db="EMBL/GenBank/DDBJ databases">
        <authorList>
            <person name="Tran Van P."/>
        </authorList>
    </citation>
    <scope>NUCLEOTIDE SEQUENCE</scope>
</reference>
<sequence length="62" mass="6586">MERDTLIIVITLSAVISATQNNDKTISDQDFKNAKKVTIAIIATIGSIKAAPKGLTLVTSNQ</sequence>
<name>A0A7R9M1V3_9ACAR</name>
<dbReference type="Proteomes" id="UP000728032">
    <property type="component" value="Unassembled WGS sequence"/>
</dbReference>
<accession>A0A7R9M1V3</accession>
<dbReference type="EMBL" id="CAJPVJ010005033">
    <property type="protein sequence ID" value="CAG2169155.1"/>
    <property type="molecule type" value="Genomic_DNA"/>
</dbReference>
<protein>
    <submittedName>
        <fullName evidence="1">Uncharacterized protein</fullName>
    </submittedName>
</protein>
<evidence type="ECO:0000313" key="2">
    <source>
        <dbReference type="Proteomes" id="UP000728032"/>
    </source>
</evidence>
<gene>
    <name evidence="1" type="ORF">ONB1V03_LOCUS8639</name>
</gene>
<dbReference type="AlphaFoldDB" id="A0A7R9M1V3"/>
<proteinExistence type="predicted"/>
<dbReference type="EMBL" id="OC919858">
    <property type="protein sequence ID" value="CAD7651971.1"/>
    <property type="molecule type" value="Genomic_DNA"/>
</dbReference>
<evidence type="ECO:0000313" key="1">
    <source>
        <dbReference type="EMBL" id="CAD7651971.1"/>
    </source>
</evidence>
<organism evidence="1">
    <name type="scientific">Oppiella nova</name>
    <dbReference type="NCBI Taxonomy" id="334625"/>
    <lineage>
        <taxon>Eukaryota</taxon>
        <taxon>Metazoa</taxon>
        <taxon>Ecdysozoa</taxon>
        <taxon>Arthropoda</taxon>
        <taxon>Chelicerata</taxon>
        <taxon>Arachnida</taxon>
        <taxon>Acari</taxon>
        <taxon>Acariformes</taxon>
        <taxon>Sarcoptiformes</taxon>
        <taxon>Oribatida</taxon>
        <taxon>Brachypylina</taxon>
        <taxon>Oppioidea</taxon>
        <taxon>Oppiidae</taxon>
        <taxon>Oppiella</taxon>
    </lineage>
</organism>
<keyword evidence="2" id="KW-1185">Reference proteome</keyword>